<keyword evidence="3" id="KW-1185">Reference proteome</keyword>
<name>E2A5X8_CAMFO</name>
<gene>
    <name evidence="2" type="ORF">EAG_05396</name>
</gene>
<dbReference type="Proteomes" id="UP000000311">
    <property type="component" value="Unassembled WGS sequence"/>
</dbReference>
<reference evidence="2 3" key="1">
    <citation type="journal article" date="2010" name="Science">
        <title>Genomic comparison of the ants Camponotus floridanus and Harpegnathos saltator.</title>
        <authorList>
            <person name="Bonasio R."/>
            <person name="Zhang G."/>
            <person name="Ye C."/>
            <person name="Mutti N.S."/>
            <person name="Fang X."/>
            <person name="Qin N."/>
            <person name="Donahue G."/>
            <person name="Yang P."/>
            <person name="Li Q."/>
            <person name="Li C."/>
            <person name="Zhang P."/>
            <person name="Huang Z."/>
            <person name="Berger S.L."/>
            <person name="Reinberg D."/>
            <person name="Wang J."/>
            <person name="Liebig J."/>
        </authorList>
    </citation>
    <scope>NUCLEOTIDE SEQUENCE [LARGE SCALE GENOMIC DNA]</scope>
    <source>
        <strain evidence="3">C129</strain>
    </source>
</reference>
<dbReference type="AlphaFoldDB" id="E2A5X8"/>
<accession>E2A5X8</accession>
<evidence type="ECO:0000256" key="1">
    <source>
        <dbReference type="SAM" id="MobiDB-lite"/>
    </source>
</evidence>
<feature type="compositionally biased region" description="Basic and acidic residues" evidence="1">
    <location>
        <begin position="1"/>
        <end position="34"/>
    </location>
</feature>
<organism evidence="3">
    <name type="scientific">Camponotus floridanus</name>
    <name type="common">Florida carpenter ant</name>
    <dbReference type="NCBI Taxonomy" id="104421"/>
    <lineage>
        <taxon>Eukaryota</taxon>
        <taxon>Metazoa</taxon>
        <taxon>Ecdysozoa</taxon>
        <taxon>Arthropoda</taxon>
        <taxon>Hexapoda</taxon>
        <taxon>Insecta</taxon>
        <taxon>Pterygota</taxon>
        <taxon>Neoptera</taxon>
        <taxon>Endopterygota</taxon>
        <taxon>Hymenoptera</taxon>
        <taxon>Apocrita</taxon>
        <taxon>Aculeata</taxon>
        <taxon>Formicoidea</taxon>
        <taxon>Formicidae</taxon>
        <taxon>Formicinae</taxon>
        <taxon>Camponotus</taxon>
    </lineage>
</organism>
<dbReference type="EMBL" id="GL437072">
    <property type="protein sequence ID" value="EFN71159.1"/>
    <property type="molecule type" value="Genomic_DNA"/>
</dbReference>
<evidence type="ECO:0000313" key="2">
    <source>
        <dbReference type="EMBL" id="EFN71159.1"/>
    </source>
</evidence>
<evidence type="ECO:0000313" key="3">
    <source>
        <dbReference type="Proteomes" id="UP000000311"/>
    </source>
</evidence>
<dbReference type="InParanoid" id="E2A5X8"/>
<proteinExistence type="predicted"/>
<feature type="region of interest" description="Disordered" evidence="1">
    <location>
        <begin position="1"/>
        <end position="44"/>
    </location>
</feature>
<protein>
    <submittedName>
        <fullName evidence="2">Uncharacterized protein</fullName>
    </submittedName>
</protein>
<sequence length="143" mass="15800">MGKKMGEEAQGYKEESIRDESVKFERNGAKKAELSDSEASQTIRTDGDITADVTGIYSTDVSIFFHGKCKGPGVETCQAILAQDAGCRSERFHLASRKKGKKEETKRHLSILALGHSQIVPRDRYPDVLINDNNCLQLRASSP</sequence>